<dbReference type="OrthoDB" id="204820at2157"/>
<feature type="transmembrane region" description="Helical" evidence="7">
    <location>
        <begin position="178"/>
        <end position="197"/>
    </location>
</feature>
<feature type="transmembrane region" description="Helical" evidence="7">
    <location>
        <begin position="269"/>
        <end position="289"/>
    </location>
</feature>
<keyword evidence="2" id="KW-0813">Transport</keyword>
<comment type="subcellular location">
    <subcellularLocation>
        <location evidence="1">Cell membrane</location>
        <topology evidence="1">Multi-pass membrane protein</topology>
    </subcellularLocation>
</comment>
<keyword evidence="6 7" id="KW-0472">Membrane</keyword>
<dbReference type="GO" id="GO:0005886">
    <property type="term" value="C:plasma membrane"/>
    <property type="evidence" value="ECO:0007669"/>
    <property type="project" value="UniProtKB-SubCell"/>
</dbReference>
<evidence type="ECO:0000256" key="3">
    <source>
        <dbReference type="ARBA" id="ARBA00022475"/>
    </source>
</evidence>
<evidence type="ECO:0000256" key="2">
    <source>
        <dbReference type="ARBA" id="ARBA00022448"/>
    </source>
</evidence>
<feature type="transmembrane region" description="Helical" evidence="7">
    <location>
        <begin position="232"/>
        <end position="257"/>
    </location>
</feature>
<dbReference type="SUPFAM" id="SSF103473">
    <property type="entry name" value="MFS general substrate transporter"/>
    <property type="match status" value="1"/>
</dbReference>
<dbReference type="AlphaFoldDB" id="A0A1I6IR70"/>
<dbReference type="EMBL" id="FOYT01000004">
    <property type="protein sequence ID" value="SFR69206.1"/>
    <property type="molecule type" value="Genomic_DNA"/>
</dbReference>
<gene>
    <name evidence="9" type="ORF">SAMN04487947_3579</name>
</gene>
<dbReference type="Proteomes" id="UP000198531">
    <property type="component" value="Unassembled WGS sequence"/>
</dbReference>
<name>A0A1I6IR70_9EURY</name>
<dbReference type="RefSeq" id="WP_177232689.1">
    <property type="nucleotide sequence ID" value="NZ_FOYT01000004.1"/>
</dbReference>
<evidence type="ECO:0000259" key="8">
    <source>
        <dbReference type="PROSITE" id="PS50850"/>
    </source>
</evidence>
<feature type="transmembrane region" description="Helical" evidence="7">
    <location>
        <begin position="135"/>
        <end position="158"/>
    </location>
</feature>
<dbReference type="PROSITE" id="PS50850">
    <property type="entry name" value="MFS"/>
    <property type="match status" value="1"/>
</dbReference>
<keyword evidence="10" id="KW-1185">Reference proteome</keyword>
<dbReference type="STRING" id="553469.SAMN04487947_3579"/>
<dbReference type="InterPro" id="IPR020846">
    <property type="entry name" value="MFS_dom"/>
</dbReference>
<feature type="transmembrane region" description="Helical" evidence="7">
    <location>
        <begin position="73"/>
        <end position="94"/>
    </location>
</feature>
<sequence>MAALRLTRYTTLVVAAALWFLAKFVRYAFPPLFETFQASYGLSTATVGLVYTGLMTVYALLQFPSGMLSDRFGPVRVVTGGALVAAVGSFALVADSPAPVFVAAAMLVGAGTGAHKTVAVRVLSRVYPNRTGRVLGVFDTVGAYGGVGASAVVTLFLVAPPVLTPFVSRLPGAAWRGVFLLAGLAGVAFAAAFAWYVPRQLSSSDDADAAATAESADPTLADYLRQFSDRRFAAFILVTVLFSFSYNGAVAFLPLYLTDAVGFGTTTANLLYSLLFALSVVQVVTGDVSDRTGRLPIITGTLGIAGVSLVGAVVLADGGFLALGAAVVGLAVGSHGFRPVRGVYLVEILPDWIAAGGLGIVRTILMGAGAVSPAVVGFLAEAYDLRAAFALLAASMVGAAVVAGGLLLSERTGGAEPA</sequence>
<dbReference type="Gene3D" id="1.20.1250.20">
    <property type="entry name" value="MFS general substrate transporter like domains"/>
    <property type="match status" value="2"/>
</dbReference>
<accession>A0A1I6IR70</accession>
<dbReference type="PANTHER" id="PTHR23517:SF3">
    <property type="entry name" value="INTEGRAL MEMBRANE TRANSPORT PROTEIN"/>
    <property type="match status" value="1"/>
</dbReference>
<evidence type="ECO:0000256" key="7">
    <source>
        <dbReference type="SAM" id="Phobius"/>
    </source>
</evidence>
<dbReference type="GO" id="GO:0022857">
    <property type="term" value="F:transmembrane transporter activity"/>
    <property type="evidence" value="ECO:0007669"/>
    <property type="project" value="InterPro"/>
</dbReference>
<dbReference type="PANTHER" id="PTHR23517">
    <property type="entry name" value="RESISTANCE PROTEIN MDTM, PUTATIVE-RELATED-RELATED"/>
    <property type="match status" value="1"/>
</dbReference>
<evidence type="ECO:0000256" key="6">
    <source>
        <dbReference type="ARBA" id="ARBA00023136"/>
    </source>
</evidence>
<dbReference type="Pfam" id="PF07690">
    <property type="entry name" value="MFS_1"/>
    <property type="match status" value="1"/>
</dbReference>
<proteinExistence type="predicted"/>
<evidence type="ECO:0000256" key="4">
    <source>
        <dbReference type="ARBA" id="ARBA00022692"/>
    </source>
</evidence>
<keyword evidence="4 7" id="KW-0812">Transmembrane</keyword>
<keyword evidence="3" id="KW-1003">Cell membrane</keyword>
<feature type="transmembrane region" description="Helical" evidence="7">
    <location>
        <begin position="352"/>
        <end position="380"/>
    </location>
</feature>
<dbReference type="InterPro" id="IPR050171">
    <property type="entry name" value="MFS_Transporters"/>
</dbReference>
<dbReference type="InterPro" id="IPR036259">
    <property type="entry name" value="MFS_trans_sf"/>
</dbReference>
<keyword evidence="5 7" id="KW-1133">Transmembrane helix</keyword>
<feature type="domain" description="Major facilitator superfamily (MFS) profile" evidence="8">
    <location>
        <begin position="11"/>
        <end position="411"/>
    </location>
</feature>
<feature type="transmembrane region" description="Helical" evidence="7">
    <location>
        <begin position="301"/>
        <end position="332"/>
    </location>
</feature>
<feature type="transmembrane region" description="Helical" evidence="7">
    <location>
        <begin position="38"/>
        <end position="61"/>
    </location>
</feature>
<feature type="transmembrane region" description="Helical" evidence="7">
    <location>
        <begin position="387"/>
        <end position="408"/>
    </location>
</feature>
<evidence type="ECO:0000256" key="1">
    <source>
        <dbReference type="ARBA" id="ARBA00004651"/>
    </source>
</evidence>
<evidence type="ECO:0000256" key="5">
    <source>
        <dbReference type="ARBA" id="ARBA00022989"/>
    </source>
</evidence>
<evidence type="ECO:0000313" key="9">
    <source>
        <dbReference type="EMBL" id="SFR69206.1"/>
    </source>
</evidence>
<reference evidence="10" key="1">
    <citation type="submission" date="2016-10" db="EMBL/GenBank/DDBJ databases">
        <authorList>
            <person name="Varghese N."/>
            <person name="Submissions S."/>
        </authorList>
    </citation>
    <scope>NUCLEOTIDE SEQUENCE [LARGE SCALE GENOMIC DNA]</scope>
    <source>
        <strain evidence="10">CGMCC 1.7736</strain>
    </source>
</reference>
<dbReference type="InterPro" id="IPR011701">
    <property type="entry name" value="MFS"/>
</dbReference>
<organism evidence="9 10">
    <name type="scientific">Halogeometricum rufum</name>
    <dbReference type="NCBI Taxonomy" id="553469"/>
    <lineage>
        <taxon>Archaea</taxon>
        <taxon>Methanobacteriati</taxon>
        <taxon>Methanobacteriota</taxon>
        <taxon>Stenosarchaea group</taxon>
        <taxon>Halobacteria</taxon>
        <taxon>Halobacteriales</taxon>
        <taxon>Haloferacaceae</taxon>
        <taxon>Halogeometricum</taxon>
    </lineage>
</organism>
<evidence type="ECO:0000313" key="10">
    <source>
        <dbReference type="Proteomes" id="UP000198531"/>
    </source>
</evidence>
<protein>
    <submittedName>
        <fullName evidence="9">Sugar phosphate permease</fullName>
    </submittedName>
</protein>
<feature type="transmembrane region" description="Helical" evidence="7">
    <location>
        <begin position="100"/>
        <end position="123"/>
    </location>
</feature>